<gene>
    <name evidence="5" type="ORF">D8674_030620</name>
</gene>
<organism evidence="5 6">
    <name type="scientific">Pyrus ussuriensis x Pyrus communis</name>
    <dbReference type="NCBI Taxonomy" id="2448454"/>
    <lineage>
        <taxon>Eukaryota</taxon>
        <taxon>Viridiplantae</taxon>
        <taxon>Streptophyta</taxon>
        <taxon>Embryophyta</taxon>
        <taxon>Tracheophyta</taxon>
        <taxon>Spermatophyta</taxon>
        <taxon>Magnoliopsida</taxon>
        <taxon>eudicotyledons</taxon>
        <taxon>Gunneridae</taxon>
        <taxon>Pentapetalae</taxon>
        <taxon>rosids</taxon>
        <taxon>fabids</taxon>
        <taxon>Rosales</taxon>
        <taxon>Rosaceae</taxon>
        <taxon>Amygdaloideae</taxon>
        <taxon>Maleae</taxon>
        <taxon>Pyrus</taxon>
    </lineage>
</organism>
<evidence type="ECO:0000256" key="3">
    <source>
        <dbReference type="ARBA" id="ARBA00022842"/>
    </source>
</evidence>
<evidence type="ECO:0000313" key="6">
    <source>
        <dbReference type="Proteomes" id="UP000327157"/>
    </source>
</evidence>
<dbReference type="Gene3D" id="3.40.50.1000">
    <property type="entry name" value="HAD superfamily/HAD-like"/>
    <property type="match status" value="1"/>
</dbReference>
<dbReference type="EMBL" id="SMOL01000781">
    <property type="protein sequence ID" value="KAB2595170.1"/>
    <property type="molecule type" value="Genomic_DNA"/>
</dbReference>
<accession>A0A5N5F1U7</accession>
<evidence type="ECO:0000256" key="2">
    <source>
        <dbReference type="ARBA" id="ARBA00022723"/>
    </source>
</evidence>
<dbReference type="InterPro" id="IPR041492">
    <property type="entry name" value="HAD_2"/>
</dbReference>
<protein>
    <submittedName>
        <fullName evidence="5">Haloacid dehalogenase-like hydrolase domain-containing protein Sgpp</fullName>
    </submittedName>
</protein>
<dbReference type="SUPFAM" id="SSF56784">
    <property type="entry name" value="HAD-like"/>
    <property type="match status" value="1"/>
</dbReference>
<comment type="cofactor">
    <cofactor evidence="1">
        <name>Mg(2+)</name>
        <dbReference type="ChEBI" id="CHEBI:18420"/>
    </cofactor>
</comment>
<name>A0A5N5F1U7_9ROSA</name>
<evidence type="ECO:0000256" key="4">
    <source>
        <dbReference type="ARBA" id="ARBA00023277"/>
    </source>
</evidence>
<keyword evidence="6" id="KW-1185">Reference proteome</keyword>
<dbReference type="InterPro" id="IPR023214">
    <property type="entry name" value="HAD_sf"/>
</dbReference>
<dbReference type="Pfam" id="PF13419">
    <property type="entry name" value="HAD_2"/>
    <property type="match status" value="1"/>
</dbReference>
<dbReference type="Gene3D" id="1.10.150.240">
    <property type="entry name" value="Putative phosphatase, domain 2"/>
    <property type="match status" value="1"/>
</dbReference>
<reference evidence="6" key="2">
    <citation type="submission" date="2019-10" db="EMBL/GenBank/DDBJ databases">
        <title>A de novo genome assembly of a pear dwarfing rootstock.</title>
        <authorList>
            <person name="Wang F."/>
            <person name="Wang J."/>
            <person name="Li S."/>
            <person name="Zhang Y."/>
            <person name="Fang M."/>
            <person name="Ma L."/>
            <person name="Zhao Y."/>
            <person name="Jiang S."/>
        </authorList>
    </citation>
    <scope>NUCLEOTIDE SEQUENCE [LARGE SCALE GENOMIC DNA]</scope>
</reference>
<dbReference type="CDD" id="cd07505">
    <property type="entry name" value="HAD_BPGM-like"/>
    <property type="match status" value="1"/>
</dbReference>
<dbReference type="AlphaFoldDB" id="A0A5N5F1U7"/>
<proteinExistence type="predicted"/>
<reference evidence="5 6" key="3">
    <citation type="submission" date="2019-11" db="EMBL/GenBank/DDBJ databases">
        <title>A de novo genome assembly of a pear dwarfing rootstock.</title>
        <authorList>
            <person name="Wang F."/>
            <person name="Wang J."/>
            <person name="Li S."/>
            <person name="Zhang Y."/>
            <person name="Fang M."/>
            <person name="Ma L."/>
            <person name="Zhao Y."/>
            <person name="Jiang S."/>
        </authorList>
    </citation>
    <scope>NUCLEOTIDE SEQUENCE [LARGE SCALE GENOMIC DNA]</scope>
    <source>
        <strain evidence="5">S2</strain>
        <tissue evidence="5">Leaf</tissue>
    </source>
</reference>
<dbReference type="GO" id="GO:0046872">
    <property type="term" value="F:metal ion binding"/>
    <property type="evidence" value="ECO:0007669"/>
    <property type="project" value="UniProtKB-KW"/>
</dbReference>
<dbReference type="PANTHER" id="PTHR46193">
    <property type="entry name" value="6-PHOSPHOGLUCONATE PHOSPHATASE"/>
    <property type="match status" value="1"/>
</dbReference>
<comment type="caution">
    <text evidence="5">The sequence shown here is derived from an EMBL/GenBank/DDBJ whole genome shotgun (WGS) entry which is preliminary data.</text>
</comment>
<evidence type="ECO:0000313" key="5">
    <source>
        <dbReference type="EMBL" id="KAB2595170.1"/>
    </source>
</evidence>
<keyword evidence="3" id="KW-0460">Magnesium</keyword>
<dbReference type="GO" id="GO:0016787">
    <property type="term" value="F:hydrolase activity"/>
    <property type="evidence" value="ECO:0007669"/>
    <property type="project" value="UniProtKB-KW"/>
</dbReference>
<dbReference type="OrthoDB" id="40579at2759"/>
<dbReference type="InterPro" id="IPR036412">
    <property type="entry name" value="HAD-like_sf"/>
</dbReference>
<dbReference type="PANTHER" id="PTHR46193:SF18">
    <property type="entry name" value="HEXITOL PHOSPHATASE B"/>
    <property type="match status" value="1"/>
</dbReference>
<dbReference type="InterPro" id="IPR023198">
    <property type="entry name" value="PGP-like_dom2"/>
</dbReference>
<sequence>MLALPSSRLLRSHHFPKTHLHKTANRTQNPTKFRSTSLIVVSLSSNAHPLDRKSYLACVAPLEAILFVIDGTLCFNGGVPITEEFFSEKITGGHNEYLCGIVFPDWDIERARQFFRDKETMFQRLMVSEKVEPVKGLGRLRQWIEKQGLRRSAVTNASILNVELILSKLKITDFFEILVLGEECVRAKPFPGPYLMVLETLKVLNEHAFIFEVWLSELLKAGVSAEMPVVGLGTRNPEEALISVGASFVVKDFNDPKLWEALEEIVRKAE</sequence>
<keyword evidence="2" id="KW-0479">Metal-binding</keyword>
<keyword evidence="5" id="KW-0378">Hydrolase</keyword>
<dbReference type="Proteomes" id="UP000327157">
    <property type="component" value="Chromosome 7"/>
</dbReference>
<evidence type="ECO:0000256" key="1">
    <source>
        <dbReference type="ARBA" id="ARBA00001946"/>
    </source>
</evidence>
<dbReference type="InterPro" id="IPR051600">
    <property type="entry name" value="Beta-PGM-like"/>
</dbReference>
<reference evidence="5 6" key="1">
    <citation type="submission" date="2019-09" db="EMBL/GenBank/DDBJ databases">
        <authorList>
            <person name="Ou C."/>
        </authorList>
    </citation>
    <scope>NUCLEOTIDE SEQUENCE [LARGE SCALE GENOMIC DNA]</scope>
    <source>
        <strain evidence="5">S2</strain>
        <tissue evidence="5">Leaf</tissue>
    </source>
</reference>
<keyword evidence="4" id="KW-0119">Carbohydrate metabolism</keyword>